<evidence type="ECO:0000313" key="1">
    <source>
        <dbReference type="EMBL" id="KAF9461801.1"/>
    </source>
</evidence>
<dbReference type="Proteomes" id="UP000807353">
    <property type="component" value="Unassembled WGS sequence"/>
</dbReference>
<dbReference type="EMBL" id="MU150279">
    <property type="protein sequence ID" value="KAF9461801.1"/>
    <property type="molecule type" value="Genomic_DNA"/>
</dbReference>
<proteinExistence type="predicted"/>
<sequence>MPTVSLSLLVSMQALSTVYEFHSPSLRAKDHVECQSAGRHRNGRLLAIDITIYIFNTCRSSEIPQKIRGHQYFITRLEGSYWGNKCIELFKSVRSSG</sequence>
<name>A0A9P5Y545_9AGAR</name>
<accession>A0A9P5Y545</accession>
<comment type="caution">
    <text evidence="1">The sequence shown here is derived from an EMBL/GenBank/DDBJ whole genome shotgun (WGS) entry which is preliminary data.</text>
</comment>
<organism evidence="1 3">
    <name type="scientific">Collybia nuda</name>
    <dbReference type="NCBI Taxonomy" id="64659"/>
    <lineage>
        <taxon>Eukaryota</taxon>
        <taxon>Fungi</taxon>
        <taxon>Dikarya</taxon>
        <taxon>Basidiomycota</taxon>
        <taxon>Agaricomycotina</taxon>
        <taxon>Agaricomycetes</taxon>
        <taxon>Agaricomycetidae</taxon>
        <taxon>Agaricales</taxon>
        <taxon>Tricholomatineae</taxon>
        <taxon>Clitocybaceae</taxon>
        <taxon>Collybia</taxon>
    </lineage>
</organism>
<evidence type="ECO:0000313" key="3">
    <source>
        <dbReference type="Proteomes" id="UP000807353"/>
    </source>
</evidence>
<evidence type="ECO:0000313" key="2">
    <source>
        <dbReference type="EMBL" id="KAF9461803.1"/>
    </source>
</evidence>
<gene>
    <name evidence="1" type="ORF">BDZ94DRAFT_1263024</name>
    <name evidence="2" type="ORF">BDZ94DRAFT_1263027</name>
</gene>
<dbReference type="EMBL" id="MU150279">
    <property type="protein sequence ID" value="KAF9461803.1"/>
    <property type="molecule type" value="Genomic_DNA"/>
</dbReference>
<protein>
    <submittedName>
        <fullName evidence="1">Uncharacterized protein</fullName>
    </submittedName>
</protein>
<reference evidence="1" key="1">
    <citation type="submission" date="2020-11" db="EMBL/GenBank/DDBJ databases">
        <authorList>
            <consortium name="DOE Joint Genome Institute"/>
            <person name="Ahrendt S."/>
            <person name="Riley R."/>
            <person name="Andreopoulos W."/>
            <person name="Labutti K."/>
            <person name="Pangilinan J."/>
            <person name="Ruiz-Duenas F.J."/>
            <person name="Barrasa J.M."/>
            <person name="Sanchez-Garcia M."/>
            <person name="Camarero S."/>
            <person name="Miyauchi S."/>
            <person name="Serrano A."/>
            <person name="Linde D."/>
            <person name="Babiker R."/>
            <person name="Drula E."/>
            <person name="Ayuso-Fernandez I."/>
            <person name="Pacheco R."/>
            <person name="Padilla G."/>
            <person name="Ferreira P."/>
            <person name="Barriuso J."/>
            <person name="Kellner H."/>
            <person name="Castanera R."/>
            <person name="Alfaro M."/>
            <person name="Ramirez L."/>
            <person name="Pisabarro A.G."/>
            <person name="Kuo A."/>
            <person name="Tritt A."/>
            <person name="Lipzen A."/>
            <person name="He G."/>
            <person name="Yan M."/>
            <person name="Ng V."/>
            <person name="Cullen D."/>
            <person name="Martin F."/>
            <person name="Rosso M.-N."/>
            <person name="Henrissat B."/>
            <person name="Hibbett D."/>
            <person name="Martinez A.T."/>
            <person name="Grigoriev I.V."/>
        </authorList>
    </citation>
    <scope>NUCLEOTIDE SEQUENCE</scope>
    <source>
        <strain evidence="1">CBS 247.69</strain>
    </source>
</reference>
<keyword evidence="3" id="KW-1185">Reference proteome</keyword>
<dbReference type="AlphaFoldDB" id="A0A9P5Y545"/>